<dbReference type="RefSeq" id="WP_381485918.1">
    <property type="nucleotide sequence ID" value="NZ_JBHTIK010000001.1"/>
</dbReference>
<dbReference type="InterPro" id="IPR051043">
    <property type="entry name" value="Sulfatase_Mod_Factor_Kinase"/>
</dbReference>
<dbReference type="SUPFAM" id="SSF54427">
    <property type="entry name" value="NTF2-like"/>
    <property type="match status" value="1"/>
</dbReference>
<feature type="domain" description="Sulfatase-modifying factor enzyme-like" evidence="1">
    <location>
        <begin position="1"/>
        <end position="247"/>
    </location>
</feature>
<dbReference type="InterPro" id="IPR016187">
    <property type="entry name" value="CTDL_fold"/>
</dbReference>
<sequence>MVEIPGGTFAMGATVDRGYGPIDGPTHDVNVPRFAMAKREITVGEFRAFVKATGHVSKGKCNVYEAGTSWHIDPERSWSAPGFLQEEKHPVVCVSWADTQAYIAWLSAQTGQRYRLPSEAEMEYVTQFGNVDVSHATANIGKVDCCGGAVHDRDIWIETAPVASFPADRLGLHDIRGNVWEWQADCYHASYEGAPTDGLARSACPEPGYHSIRGGSYGDAGEFHDPRFRLRGPVDQGFFTVGFRLARDLAPQPASPTTAPPAVAETLSSMLGAMRGRDVAALDRTLARSVPPQIVYYWGETVSGRDDILQWHREWFAETGWTLEPGPVTHALVDSRIAVVSSTMRYIKSAERQFSILVSHTLTREDSGWKIARIQQTLLEGPE</sequence>
<dbReference type="EMBL" id="JBHTIK010000001">
    <property type="protein sequence ID" value="MFD0847225.1"/>
    <property type="molecule type" value="Genomic_DNA"/>
</dbReference>
<organism evidence="3 4">
    <name type="scientific">Sphingosinicella xenopeptidilytica</name>
    <dbReference type="NCBI Taxonomy" id="364098"/>
    <lineage>
        <taxon>Bacteria</taxon>
        <taxon>Pseudomonadati</taxon>
        <taxon>Pseudomonadota</taxon>
        <taxon>Alphaproteobacteria</taxon>
        <taxon>Sphingomonadales</taxon>
        <taxon>Sphingosinicellaceae</taxon>
        <taxon>Sphingosinicella</taxon>
    </lineage>
</organism>
<dbReference type="SUPFAM" id="SSF56436">
    <property type="entry name" value="C-type lectin-like"/>
    <property type="match status" value="1"/>
</dbReference>
<dbReference type="InterPro" id="IPR032710">
    <property type="entry name" value="NTF2-like_dom_sf"/>
</dbReference>
<accession>A0ABW3BYA7</accession>
<dbReference type="PANTHER" id="PTHR23150:SF35">
    <property type="entry name" value="BLL6746 PROTEIN"/>
    <property type="match status" value="1"/>
</dbReference>
<evidence type="ECO:0000259" key="2">
    <source>
        <dbReference type="Pfam" id="PF13474"/>
    </source>
</evidence>
<dbReference type="InterPro" id="IPR005532">
    <property type="entry name" value="SUMF_dom"/>
</dbReference>
<dbReference type="PANTHER" id="PTHR23150">
    <property type="entry name" value="SULFATASE MODIFYING FACTOR 1, 2"/>
    <property type="match status" value="1"/>
</dbReference>
<dbReference type="Gene3D" id="3.10.450.50">
    <property type="match status" value="1"/>
</dbReference>
<evidence type="ECO:0000313" key="4">
    <source>
        <dbReference type="Proteomes" id="UP001597124"/>
    </source>
</evidence>
<protein>
    <submittedName>
        <fullName evidence="3">SUMF1/EgtB/PvdO family nonheme iron enzyme</fullName>
    </submittedName>
</protein>
<evidence type="ECO:0000313" key="3">
    <source>
        <dbReference type="EMBL" id="MFD0847225.1"/>
    </source>
</evidence>
<dbReference type="Gene3D" id="3.90.1580.10">
    <property type="entry name" value="paralog of FGE (formylglycine-generating enzyme)"/>
    <property type="match status" value="1"/>
</dbReference>
<gene>
    <name evidence="3" type="ORF">ACFQ00_02730</name>
</gene>
<dbReference type="Pfam" id="PF03781">
    <property type="entry name" value="FGE-sulfatase"/>
    <property type="match status" value="1"/>
</dbReference>
<proteinExistence type="predicted"/>
<comment type="caution">
    <text evidence="3">The sequence shown here is derived from an EMBL/GenBank/DDBJ whole genome shotgun (WGS) entry which is preliminary data.</text>
</comment>
<evidence type="ECO:0000259" key="1">
    <source>
        <dbReference type="Pfam" id="PF03781"/>
    </source>
</evidence>
<dbReference type="InterPro" id="IPR042095">
    <property type="entry name" value="SUMF_sf"/>
</dbReference>
<dbReference type="Pfam" id="PF13474">
    <property type="entry name" value="SnoaL_3"/>
    <property type="match status" value="1"/>
</dbReference>
<reference evidence="4" key="1">
    <citation type="journal article" date="2019" name="Int. J. Syst. Evol. Microbiol.">
        <title>The Global Catalogue of Microorganisms (GCM) 10K type strain sequencing project: providing services to taxonomists for standard genome sequencing and annotation.</title>
        <authorList>
            <consortium name="The Broad Institute Genomics Platform"/>
            <consortium name="The Broad Institute Genome Sequencing Center for Infectious Disease"/>
            <person name="Wu L."/>
            <person name="Ma J."/>
        </authorList>
    </citation>
    <scope>NUCLEOTIDE SEQUENCE [LARGE SCALE GENOMIC DNA]</scope>
    <source>
        <strain evidence="4">CCUG 52537</strain>
    </source>
</reference>
<feature type="domain" description="SnoaL-like" evidence="2">
    <location>
        <begin position="263"/>
        <end position="375"/>
    </location>
</feature>
<dbReference type="Proteomes" id="UP001597124">
    <property type="component" value="Unassembled WGS sequence"/>
</dbReference>
<keyword evidence="4" id="KW-1185">Reference proteome</keyword>
<dbReference type="InterPro" id="IPR037401">
    <property type="entry name" value="SnoaL-like"/>
</dbReference>
<name>A0ABW3BYA7_SPHXN</name>